<sequence>MTTVSRHDHADGPTPPAPPAGRWRLPSGRPAAAHARHAIHTTLKRWGLGPAADALTHQVAALIQELCARTAARDPGPIDLRLELRAADRLLLGEIQSTTPGRPGPGDQTPTGQSGRGIIALTYGHRPARNGTTTWYTHAFTWWQPDTITTDRR</sequence>
<feature type="compositionally biased region" description="Basic and acidic residues" evidence="1">
    <location>
        <begin position="1"/>
        <end position="11"/>
    </location>
</feature>
<keyword evidence="3" id="KW-1185">Reference proteome</keyword>
<dbReference type="Gene3D" id="3.30.565.10">
    <property type="entry name" value="Histidine kinase-like ATPase, C-terminal domain"/>
    <property type="match status" value="1"/>
</dbReference>
<evidence type="ECO:0000313" key="3">
    <source>
        <dbReference type="Proteomes" id="UP001596074"/>
    </source>
</evidence>
<evidence type="ECO:0000256" key="1">
    <source>
        <dbReference type="SAM" id="MobiDB-lite"/>
    </source>
</evidence>
<evidence type="ECO:0008006" key="4">
    <source>
        <dbReference type="Google" id="ProtNLM"/>
    </source>
</evidence>
<dbReference type="EMBL" id="JBHSON010000023">
    <property type="protein sequence ID" value="MFC5747544.1"/>
    <property type="molecule type" value="Genomic_DNA"/>
</dbReference>
<name>A0ABW0ZW49_9ACTN</name>
<feature type="region of interest" description="Disordered" evidence="1">
    <location>
        <begin position="95"/>
        <end position="114"/>
    </location>
</feature>
<evidence type="ECO:0000313" key="2">
    <source>
        <dbReference type="EMBL" id="MFC5747544.1"/>
    </source>
</evidence>
<feature type="region of interest" description="Disordered" evidence="1">
    <location>
        <begin position="1"/>
        <end position="36"/>
    </location>
</feature>
<dbReference type="Proteomes" id="UP001596074">
    <property type="component" value="Unassembled WGS sequence"/>
</dbReference>
<comment type="caution">
    <text evidence="2">The sequence shown here is derived from an EMBL/GenBank/DDBJ whole genome shotgun (WGS) entry which is preliminary data.</text>
</comment>
<dbReference type="RefSeq" id="WP_378283163.1">
    <property type="nucleotide sequence ID" value="NZ_JBHSON010000023.1"/>
</dbReference>
<protein>
    <recommendedName>
        <fullName evidence="4">ATP-binding protein</fullName>
    </recommendedName>
</protein>
<proteinExistence type="predicted"/>
<gene>
    <name evidence="2" type="ORF">ACFPZN_18080</name>
</gene>
<accession>A0ABW0ZW49</accession>
<organism evidence="2 3">
    <name type="scientific">Actinomadura rugatobispora</name>
    <dbReference type="NCBI Taxonomy" id="1994"/>
    <lineage>
        <taxon>Bacteria</taxon>
        <taxon>Bacillati</taxon>
        <taxon>Actinomycetota</taxon>
        <taxon>Actinomycetes</taxon>
        <taxon>Streptosporangiales</taxon>
        <taxon>Thermomonosporaceae</taxon>
        <taxon>Actinomadura</taxon>
    </lineage>
</organism>
<reference evidence="3" key="1">
    <citation type="journal article" date="2019" name="Int. J. Syst. Evol. Microbiol.">
        <title>The Global Catalogue of Microorganisms (GCM) 10K type strain sequencing project: providing services to taxonomists for standard genome sequencing and annotation.</title>
        <authorList>
            <consortium name="The Broad Institute Genomics Platform"/>
            <consortium name="The Broad Institute Genome Sequencing Center for Infectious Disease"/>
            <person name="Wu L."/>
            <person name="Ma J."/>
        </authorList>
    </citation>
    <scope>NUCLEOTIDE SEQUENCE [LARGE SCALE GENOMIC DNA]</scope>
    <source>
        <strain evidence="3">KCTC 42087</strain>
    </source>
</reference>
<dbReference type="InterPro" id="IPR036890">
    <property type="entry name" value="HATPase_C_sf"/>
</dbReference>